<dbReference type="GeneID" id="71777576"/>
<dbReference type="AlphaFoldDB" id="A0A080WPA4"/>
<proteinExistence type="predicted"/>
<dbReference type="InParanoid" id="A0A080WPA4"/>
<gene>
    <name evidence="2" type="ORF">TERG_12360</name>
</gene>
<dbReference type="RefSeq" id="XP_047606771.1">
    <property type="nucleotide sequence ID" value="XM_047751330.1"/>
</dbReference>
<dbReference type="HOGENOM" id="CLU_1760106_0_0_1"/>
<evidence type="ECO:0000313" key="2">
    <source>
        <dbReference type="EMBL" id="KFL62160.1"/>
    </source>
</evidence>
<protein>
    <submittedName>
        <fullName evidence="2">Uncharacterized protein</fullName>
    </submittedName>
</protein>
<keyword evidence="3" id="KW-1185">Reference proteome</keyword>
<dbReference type="Proteomes" id="UP000008864">
    <property type="component" value="Unassembled WGS sequence"/>
</dbReference>
<dbReference type="VEuPathDB" id="FungiDB:TERG_12360"/>
<evidence type="ECO:0000313" key="3">
    <source>
        <dbReference type="Proteomes" id="UP000008864"/>
    </source>
</evidence>
<evidence type="ECO:0000256" key="1">
    <source>
        <dbReference type="SAM" id="MobiDB-lite"/>
    </source>
</evidence>
<feature type="compositionally biased region" description="Low complexity" evidence="1">
    <location>
        <begin position="83"/>
        <end position="96"/>
    </location>
</feature>
<feature type="region of interest" description="Disordered" evidence="1">
    <location>
        <begin position="68"/>
        <end position="104"/>
    </location>
</feature>
<dbReference type="EMBL" id="GG700654">
    <property type="protein sequence ID" value="KFL62160.1"/>
    <property type="molecule type" value="Genomic_DNA"/>
</dbReference>
<accession>A0A080WPA4</accession>
<reference evidence="3" key="1">
    <citation type="journal article" date="2012" name="MBio">
        <title>Comparative genome analysis of Trichophyton rubrum and related dermatophytes reveals candidate genes involved in infection.</title>
        <authorList>
            <person name="Martinez D.A."/>
            <person name="Oliver B.G."/>
            <person name="Graeser Y."/>
            <person name="Goldberg J.M."/>
            <person name="Li W."/>
            <person name="Martinez-Rossi N.M."/>
            <person name="Monod M."/>
            <person name="Shelest E."/>
            <person name="Barton R.C."/>
            <person name="Birch E."/>
            <person name="Brakhage A.A."/>
            <person name="Chen Z."/>
            <person name="Gurr S.J."/>
            <person name="Heiman D."/>
            <person name="Heitman J."/>
            <person name="Kosti I."/>
            <person name="Rossi A."/>
            <person name="Saif S."/>
            <person name="Samalova M."/>
            <person name="Saunders C.W."/>
            <person name="Shea T."/>
            <person name="Summerbell R.C."/>
            <person name="Xu J."/>
            <person name="Young S."/>
            <person name="Zeng Q."/>
            <person name="Birren B.W."/>
            <person name="Cuomo C.A."/>
            <person name="White T.C."/>
        </authorList>
    </citation>
    <scope>NUCLEOTIDE SEQUENCE [LARGE SCALE GENOMIC DNA]</scope>
    <source>
        <strain evidence="3">ATCC MYA-4607 / CBS 118892</strain>
    </source>
</reference>
<organism evidence="2 3">
    <name type="scientific">Trichophyton rubrum (strain ATCC MYA-4607 / CBS 118892)</name>
    <name type="common">Athlete's foot fungus</name>
    <dbReference type="NCBI Taxonomy" id="559305"/>
    <lineage>
        <taxon>Eukaryota</taxon>
        <taxon>Fungi</taxon>
        <taxon>Dikarya</taxon>
        <taxon>Ascomycota</taxon>
        <taxon>Pezizomycotina</taxon>
        <taxon>Eurotiomycetes</taxon>
        <taxon>Eurotiomycetidae</taxon>
        <taxon>Onygenales</taxon>
        <taxon>Arthrodermataceae</taxon>
        <taxon>Trichophyton</taxon>
    </lineage>
</organism>
<sequence>MCQLPRNTQVNTTVTARASIDELVDIVVTEDGLFRDPSRAEHAFPLFYLSVHITLFSSPCSLSFPVSSSVSILKPPSTPSPSSPSASSAPALDSAPNTPPLQDECHIQLQSSQGYTFRSSAGPLSSLASLERMLSPNLSVQATLTLFP</sequence>
<name>A0A080WPA4_TRIRC</name>